<organism evidence="4 5">
    <name type="scientific">Clostridium cibarium</name>
    <dbReference type="NCBI Taxonomy" id="2762247"/>
    <lineage>
        <taxon>Bacteria</taxon>
        <taxon>Bacillati</taxon>
        <taxon>Bacillota</taxon>
        <taxon>Clostridia</taxon>
        <taxon>Eubacteriales</taxon>
        <taxon>Clostridiaceae</taxon>
        <taxon>Clostridium</taxon>
    </lineage>
</organism>
<protein>
    <submittedName>
        <fullName evidence="4">TetR/AcrR family transcriptional regulator</fullName>
    </submittedName>
</protein>
<evidence type="ECO:0000313" key="4">
    <source>
        <dbReference type="EMBL" id="MBD7911763.1"/>
    </source>
</evidence>
<feature type="domain" description="HTH tetR-type" evidence="3">
    <location>
        <begin position="1"/>
        <end position="58"/>
    </location>
</feature>
<dbReference type="SUPFAM" id="SSF46689">
    <property type="entry name" value="Homeodomain-like"/>
    <property type="match status" value="1"/>
</dbReference>
<proteinExistence type="predicted"/>
<comment type="caution">
    <text evidence="4">The sequence shown here is derived from an EMBL/GenBank/DDBJ whole genome shotgun (WGS) entry which is preliminary data.</text>
</comment>
<keyword evidence="5" id="KW-1185">Reference proteome</keyword>
<dbReference type="InterPro" id="IPR009057">
    <property type="entry name" value="Homeodomain-like_sf"/>
</dbReference>
<dbReference type="Pfam" id="PF00440">
    <property type="entry name" value="TetR_N"/>
    <property type="match status" value="1"/>
</dbReference>
<dbReference type="RefSeq" id="WP_143317932.1">
    <property type="nucleotide sequence ID" value="NZ_JACSRA010000014.1"/>
</dbReference>
<dbReference type="InterPro" id="IPR036271">
    <property type="entry name" value="Tet_transcr_reg_TetR-rel_C_sf"/>
</dbReference>
<dbReference type="InterPro" id="IPR001647">
    <property type="entry name" value="HTH_TetR"/>
</dbReference>
<dbReference type="SUPFAM" id="SSF48498">
    <property type="entry name" value="Tetracyclin repressor-like, C-terminal domain"/>
    <property type="match status" value="1"/>
</dbReference>
<reference evidence="4 5" key="1">
    <citation type="submission" date="2020-08" db="EMBL/GenBank/DDBJ databases">
        <title>A Genomic Blueprint of the Chicken Gut Microbiome.</title>
        <authorList>
            <person name="Gilroy R."/>
            <person name="Ravi A."/>
            <person name="Getino M."/>
            <person name="Pursley I."/>
            <person name="Horton D.L."/>
            <person name="Alikhan N.-F."/>
            <person name="Baker D."/>
            <person name="Gharbi K."/>
            <person name="Hall N."/>
            <person name="Watson M."/>
            <person name="Adriaenssens E.M."/>
            <person name="Foster-Nyarko E."/>
            <person name="Jarju S."/>
            <person name="Secka A."/>
            <person name="Antonio M."/>
            <person name="Oren A."/>
            <person name="Chaudhuri R."/>
            <person name="La Ragione R.M."/>
            <person name="Hildebrand F."/>
            <person name="Pallen M.J."/>
        </authorList>
    </citation>
    <scope>NUCLEOTIDE SEQUENCE [LARGE SCALE GENOMIC DNA]</scope>
    <source>
        <strain evidence="4 5">Sa3CVN1</strain>
    </source>
</reference>
<feature type="DNA-binding region" description="H-T-H motif" evidence="2">
    <location>
        <begin position="21"/>
        <end position="40"/>
    </location>
</feature>
<accession>A0ABR8PUA6</accession>
<sequence>MEKKIYKKTLKLLGNKGVKFTTEDLAKELGTSKRTIYSYFASKDEIIEKTIDFVFNEIMALDAEILEDSTLTLQQKIKLYFENIPYAYNLSAIIRHIDDFQRYYPDLCEKVNNNINILWDPILKLIEKGIKDNEFEEINTTVFKLMLKETLKKLLDFEFLSKNQISFENGIKSMNNIILYGLVKRKDD</sequence>
<dbReference type="PRINTS" id="PR00455">
    <property type="entry name" value="HTHTETR"/>
</dbReference>
<gene>
    <name evidence="4" type="ORF">H9661_10370</name>
</gene>
<dbReference type="EMBL" id="JACSRA010000014">
    <property type="protein sequence ID" value="MBD7911763.1"/>
    <property type="molecule type" value="Genomic_DNA"/>
</dbReference>
<dbReference type="Proteomes" id="UP000627781">
    <property type="component" value="Unassembled WGS sequence"/>
</dbReference>
<evidence type="ECO:0000256" key="2">
    <source>
        <dbReference type="PROSITE-ProRule" id="PRU00335"/>
    </source>
</evidence>
<evidence type="ECO:0000259" key="3">
    <source>
        <dbReference type="PROSITE" id="PS50977"/>
    </source>
</evidence>
<name>A0ABR8PUA6_9CLOT</name>
<dbReference type="PROSITE" id="PS50977">
    <property type="entry name" value="HTH_TETR_2"/>
    <property type="match status" value="1"/>
</dbReference>
<evidence type="ECO:0000313" key="5">
    <source>
        <dbReference type="Proteomes" id="UP000627781"/>
    </source>
</evidence>
<dbReference type="Gene3D" id="1.10.357.10">
    <property type="entry name" value="Tetracycline Repressor, domain 2"/>
    <property type="match status" value="1"/>
</dbReference>
<keyword evidence="1 2" id="KW-0238">DNA-binding</keyword>
<evidence type="ECO:0000256" key="1">
    <source>
        <dbReference type="ARBA" id="ARBA00023125"/>
    </source>
</evidence>